<evidence type="ECO:0000313" key="1">
    <source>
        <dbReference type="EMBL" id="KGA93759.1"/>
    </source>
</evidence>
<name>A0A094X5C6_9BACT</name>
<accession>A0A094X5C6</accession>
<dbReference type="GO" id="GO:0004519">
    <property type="term" value="F:endonuclease activity"/>
    <property type="evidence" value="ECO:0007669"/>
    <property type="project" value="UniProtKB-KW"/>
</dbReference>
<dbReference type="OrthoDB" id="5314016at2"/>
<protein>
    <submittedName>
        <fullName evidence="1">Type IIs restriction endonuclease</fullName>
    </submittedName>
</protein>
<dbReference type="EMBL" id="JPGK01000005">
    <property type="protein sequence ID" value="KGA93759.1"/>
    <property type="molecule type" value="Genomic_DNA"/>
</dbReference>
<sequence length="572" mass="64368">MNIWLLGNTTVRSPFRLRDGLIALSYSSILGNLRGRENDVSFRDLLGEKGIVRLGSDETVSVGRKWRSALGKLGFLYPKISTSLNIPQSSLGSADQITPSGKRLIAASTMPAIQECFLRAMLANMIPSPIEKNKSLSPFSPIPHTLSVLLLLERLSGSSSLSFEEMALVVQCSNGNEDAASVVKNVLSFREKRSKAFQKRLFDKKEFDVISSRLRYKSETLKDYADTNFRYLKATGLIHASGRGIAIVPEKKLLIDKILQNTKVPESPLAYLHRLCNGSDLPTDDMDTAILVLKDYQNQLLKQKILFDFTGKPVDTPADIGVLLHEAEQSLFATREKDYALAQESNWTEIQAYLDLIHTDSPKKKISSEKEISIPKVEFPAYFEWTVWRAFLAIDSLVNKPGEARRFRIDQDFLPVGPAPGNGPDILLEFQDFILVVEVTLTANSRQEAAEGETVRRHVASVEINTRYQNNKPVYGLFIAKTVDMNTVDTFRRGIWFEKEKEMRLNIVPVDLPLFNRLFYALSSFQGDKTILLLSLLKDALLKRDSLNTTGWKEHIDAIFNNKIDSALHPVK</sequence>
<comment type="caution">
    <text evidence="1">The sequence shown here is derived from an EMBL/GenBank/DDBJ whole genome shotgun (WGS) entry which is preliminary data.</text>
</comment>
<dbReference type="Proteomes" id="UP000029452">
    <property type="component" value="Unassembled WGS sequence"/>
</dbReference>
<dbReference type="Pfam" id="PF09491">
    <property type="entry name" value="RE_AlwI"/>
    <property type="match status" value="1"/>
</dbReference>
<dbReference type="RefSeq" id="WP_036082393.1">
    <property type="nucleotide sequence ID" value="NZ_JPGK01000005.1"/>
</dbReference>
<gene>
    <name evidence="1" type="ORF">LptCag_1469</name>
</gene>
<evidence type="ECO:0000313" key="2">
    <source>
        <dbReference type="Proteomes" id="UP000029452"/>
    </source>
</evidence>
<keyword evidence="1" id="KW-0378">Hydrolase</keyword>
<dbReference type="PATRIC" id="fig|178606.4.peg.1471"/>
<dbReference type="REBASE" id="98585">
    <property type="entry name" value="Lfe14647ORF1470P"/>
</dbReference>
<keyword evidence="1" id="KW-0540">Nuclease</keyword>
<dbReference type="Gene3D" id="3.40.91.50">
    <property type="match status" value="1"/>
</dbReference>
<keyword evidence="1" id="KW-0255">Endonuclease</keyword>
<reference evidence="1 2" key="1">
    <citation type="submission" date="2014-06" db="EMBL/GenBank/DDBJ databases">
        <title>Draft genome sequence of iron oxidizing acidophile Leptospirillum ferriphilum DSM14647.</title>
        <authorList>
            <person name="Cardenas J.P."/>
            <person name="Lazcano M."/>
            <person name="Ossandon F.J."/>
            <person name="Corbett M."/>
            <person name="Holmes D.S."/>
            <person name="Watkin E."/>
        </authorList>
    </citation>
    <scope>NUCLEOTIDE SEQUENCE [LARGE SCALE GENOMIC DNA]</scope>
    <source>
        <strain evidence="1 2">DSM 14647</strain>
    </source>
</reference>
<dbReference type="AlphaFoldDB" id="A0A094X5C6"/>
<proteinExistence type="predicted"/>
<dbReference type="InterPro" id="IPR018573">
    <property type="entry name" value="Restrct_endonuc_II_AlwI"/>
</dbReference>
<organism evidence="1 2">
    <name type="scientific">Leptospirillum ferriphilum</name>
    <dbReference type="NCBI Taxonomy" id="178606"/>
    <lineage>
        <taxon>Bacteria</taxon>
        <taxon>Pseudomonadati</taxon>
        <taxon>Nitrospirota</taxon>
        <taxon>Nitrospiria</taxon>
        <taxon>Nitrospirales</taxon>
        <taxon>Nitrospiraceae</taxon>
        <taxon>Leptospirillum</taxon>
    </lineage>
</organism>
<dbReference type="CDD" id="cd22316">
    <property type="entry name" value="BspD6I-like"/>
    <property type="match status" value="1"/>
</dbReference>